<evidence type="ECO:0000256" key="6">
    <source>
        <dbReference type="SAM" id="Phobius"/>
    </source>
</evidence>
<sequence length="243" mass="24753">MVATVVAALGTAVVVALLVGGPTQARTRLAGESAGPVRPSVPALSWRVRVLAGGGAGVVTAIVFWPSAIALILSLPVGICVLLALGRLQPAAVRREQELMTVELPGTLELLAGCLGSGMPLPSALKEVAGLTSGPLAARLTRVIVALELGADDAGAWNSLREDPVLGRLARDAVRSSESGAPLADVLLGHAVRARVGRHQMMRAHARTAGVRSVLPVTLCFLPAFLLIGVVPIVAGAITALLP</sequence>
<evidence type="ECO:0000313" key="9">
    <source>
        <dbReference type="Proteomes" id="UP000295371"/>
    </source>
</evidence>
<keyword evidence="9" id="KW-1185">Reference proteome</keyword>
<dbReference type="AlphaFoldDB" id="A0A4V6Q2A2"/>
<keyword evidence="3 6" id="KW-0812">Transmembrane</keyword>
<dbReference type="InterPro" id="IPR018076">
    <property type="entry name" value="T2SS_GspF_dom"/>
</dbReference>
<dbReference type="RefSeq" id="WP_166649295.1">
    <property type="nucleotide sequence ID" value="NZ_SOAW01000003.1"/>
</dbReference>
<evidence type="ECO:0000313" key="8">
    <source>
        <dbReference type="EMBL" id="TDT29898.1"/>
    </source>
</evidence>
<evidence type="ECO:0000256" key="3">
    <source>
        <dbReference type="ARBA" id="ARBA00022692"/>
    </source>
</evidence>
<evidence type="ECO:0000256" key="1">
    <source>
        <dbReference type="ARBA" id="ARBA00004651"/>
    </source>
</evidence>
<dbReference type="PANTHER" id="PTHR35007:SF3">
    <property type="entry name" value="POSSIBLE CONSERVED ALANINE RICH MEMBRANE PROTEIN"/>
    <property type="match status" value="1"/>
</dbReference>
<keyword evidence="4 6" id="KW-1133">Transmembrane helix</keyword>
<organism evidence="8 9">
    <name type="scientific">Naumannella halotolerans</name>
    <dbReference type="NCBI Taxonomy" id="993414"/>
    <lineage>
        <taxon>Bacteria</taxon>
        <taxon>Bacillati</taxon>
        <taxon>Actinomycetota</taxon>
        <taxon>Actinomycetes</taxon>
        <taxon>Propionibacteriales</taxon>
        <taxon>Propionibacteriaceae</taxon>
        <taxon>Naumannella</taxon>
    </lineage>
</organism>
<reference evidence="8 9" key="1">
    <citation type="submission" date="2019-03" db="EMBL/GenBank/DDBJ databases">
        <title>Genomic Encyclopedia of Archaeal and Bacterial Type Strains, Phase II (KMG-II): from individual species to whole genera.</title>
        <authorList>
            <person name="Goeker M."/>
        </authorList>
    </citation>
    <scope>NUCLEOTIDE SEQUENCE [LARGE SCALE GENOMIC DNA]</scope>
    <source>
        <strain evidence="8 9">DSM 24323</strain>
    </source>
</reference>
<comment type="caution">
    <text evidence="8">The sequence shown here is derived from an EMBL/GenBank/DDBJ whole genome shotgun (WGS) entry which is preliminary data.</text>
</comment>
<dbReference type="GO" id="GO:0005886">
    <property type="term" value="C:plasma membrane"/>
    <property type="evidence" value="ECO:0007669"/>
    <property type="project" value="UniProtKB-SubCell"/>
</dbReference>
<proteinExistence type="predicted"/>
<dbReference type="PANTHER" id="PTHR35007">
    <property type="entry name" value="INTEGRAL MEMBRANE PROTEIN-RELATED"/>
    <property type="match status" value="1"/>
</dbReference>
<dbReference type="Proteomes" id="UP000295371">
    <property type="component" value="Unassembled WGS sequence"/>
</dbReference>
<dbReference type="Pfam" id="PF00482">
    <property type="entry name" value="T2SSF"/>
    <property type="match status" value="1"/>
</dbReference>
<gene>
    <name evidence="8" type="ORF">CLV29_2920</name>
</gene>
<evidence type="ECO:0000256" key="4">
    <source>
        <dbReference type="ARBA" id="ARBA00022989"/>
    </source>
</evidence>
<evidence type="ECO:0000259" key="7">
    <source>
        <dbReference type="Pfam" id="PF00482"/>
    </source>
</evidence>
<keyword evidence="5 6" id="KW-0472">Membrane</keyword>
<feature type="domain" description="Type II secretion system protein GspF" evidence="7">
    <location>
        <begin position="108"/>
        <end position="230"/>
    </location>
</feature>
<comment type="subcellular location">
    <subcellularLocation>
        <location evidence="1">Cell membrane</location>
        <topology evidence="1">Multi-pass membrane protein</topology>
    </subcellularLocation>
</comment>
<accession>A0A4V6Q2A2</accession>
<name>A0A4V6Q2A2_9ACTN</name>
<dbReference type="EMBL" id="SOAW01000003">
    <property type="protein sequence ID" value="TDT29898.1"/>
    <property type="molecule type" value="Genomic_DNA"/>
</dbReference>
<evidence type="ECO:0000256" key="5">
    <source>
        <dbReference type="ARBA" id="ARBA00023136"/>
    </source>
</evidence>
<protein>
    <submittedName>
        <fullName evidence="8">Flp pilus assembly protein TadB</fullName>
    </submittedName>
</protein>
<evidence type="ECO:0000256" key="2">
    <source>
        <dbReference type="ARBA" id="ARBA00022475"/>
    </source>
</evidence>
<feature type="transmembrane region" description="Helical" evidence="6">
    <location>
        <begin position="54"/>
        <end position="85"/>
    </location>
</feature>
<feature type="transmembrane region" description="Helical" evidence="6">
    <location>
        <begin position="213"/>
        <end position="242"/>
    </location>
</feature>
<keyword evidence="2" id="KW-1003">Cell membrane</keyword>